<accession>T1G274</accession>
<dbReference type="EMBL" id="KB096134">
    <property type="protein sequence ID" value="ESO08038.1"/>
    <property type="molecule type" value="Genomic_DNA"/>
</dbReference>
<dbReference type="Pfam" id="PF00536">
    <property type="entry name" value="SAM_1"/>
    <property type="match status" value="1"/>
</dbReference>
<reference evidence="14" key="3">
    <citation type="submission" date="2015-06" db="UniProtKB">
        <authorList>
            <consortium name="EnsemblMetazoa"/>
        </authorList>
    </citation>
    <scope>IDENTIFICATION</scope>
</reference>
<evidence type="ECO:0000256" key="9">
    <source>
        <dbReference type="ARBA" id="ARBA00023027"/>
    </source>
</evidence>
<name>T1G274_HELRO</name>
<dbReference type="RefSeq" id="XP_009013827.1">
    <property type="nucleotide sequence ID" value="XM_009015579.1"/>
</dbReference>
<evidence type="ECO:0000259" key="12">
    <source>
        <dbReference type="PROSITE" id="PS50105"/>
    </source>
</evidence>
<dbReference type="GO" id="GO:0005737">
    <property type="term" value="C:cytoplasm"/>
    <property type="evidence" value="ECO:0007669"/>
    <property type="project" value="UniProtKB-SubCell"/>
</dbReference>
<comment type="catalytic activity">
    <reaction evidence="10">
        <text>NAD(+) + H2O = ADP-D-ribose + nicotinamide + H(+)</text>
        <dbReference type="Rhea" id="RHEA:16301"/>
        <dbReference type="ChEBI" id="CHEBI:15377"/>
        <dbReference type="ChEBI" id="CHEBI:15378"/>
        <dbReference type="ChEBI" id="CHEBI:17154"/>
        <dbReference type="ChEBI" id="CHEBI:57540"/>
        <dbReference type="ChEBI" id="CHEBI:57967"/>
        <dbReference type="EC" id="3.2.2.6"/>
    </reaction>
    <physiologicalReaction direction="left-to-right" evidence="10">
        <dbReference type="Rhea" id="RHEA:16302"/>
    </physiologicalReaction>
</comment>
<evidence type="ECO:0000256" key="7">
    <source>
        <dbReference type="ARBA" id="ARBA00022801"/>
    </source>
</evidence>
<gene>
    <name evidence="14" type="primary">20215172</name>
    <name evidence="13" type="ORF">HELRODRAFT_75616</name>
</gene>
<dbReference type="GO" id="GO:0034128">
    <property type="term" value="P:negative regulation of MyD88-independent toll-like receptor signaling pathway"/>
    <property type="evidence" value="ECO:0007669"/>
    <property type="project" value="InterPro"/>
</dbReference>
<dbReference type="GO" id="GO:0007165">
    <property type="term" value="P:signal transduction"/>
    <property type="evidence" value="ECO:0007669"/>
    <property type="project" value="InterPro"/>
</dbReference>
<dbReference type="Pfam" id="PF13676">
    <property type="entry name" value="TIR_2"/>
    <property type="match status" value="1"/>
</dbReference>
<dbReference type="OrthoDB" id="202764at2759"/>
<dbReference type="EC" id="3.2.2.6" evidence="3"/>
<dbReference type="STRING" id="6412.T1G274"/>
<comment type="subcellular location">
    <subcellularLocation>
        <location evidence="1">Cytoplasm</location>
    </subcellularLocation>
</comment>
<dbReference type="GO" id="GO:0035591">
    <property type="term" value="F:signaling adaptor activity"/>
    <property type="evidence" value="ECO:0007669"/>
    <property type="project" value="InterPro"/>
</dbReference>
<keyword evidence="4" id="KW-0963">Cytoplasm</keyword>
<dbReference type="EMBL" id="AMQM01003379">
    <property type="status" value="NOT_ANNOTATED_CDS"/>
    <property type="molecule type" value="Genomic_DNA"/>
</dbReference>
<dbReference type="PANTHER" id="PTHR22998">
    <property type="entry name" value="SARM1"/>
    <property type="match status" value="1"/>
</dbReference>
<feature type="domain" description="SAM" evidence="12">
    <location>
        <begin position="400"/>
        <end position="471"/>
    </location>
</feature>
<dbReference type="GO" id="GO:0003953">
    <property type="term" value="F:NAD+ nucleosidase activity"/>
    <property type="evidence" value="ECO:0007669"/>
    <property type="project" value="InterPro"/>
</dbReference>
<dbReference type="SMART" id="SM00255">
    <property type="entry name" value="TIR"/>
    <property type="match status" value="1"/>
</dbReference>
<evidence type="ECO:0000256" key="10">
    <source>
        <dbReference type="ARBA" id="ARBA00047304"/>
    </source>
</evidence>
<evidence type="ECO:0000256" key="6">
    <source>
        <dbReference type="ARBA" id="ARBA00022737"/>
    </source>
</evidence>
<evidence type="ECO:0000313" key="14">
    <source>
        <dbReference type="EnsemblMetazoa" id="HelroP75616"/>
    </source>
</evidence>
<feature type="domain" description="SAM" evidence="12">
    <location>
        <begin position="479"/>
        <end position="545"/>
    </location>
</feature>
<keyword evidence="6" id="KW-0677">Repeat</keyword>
<protein>
    <recommendedName>
        <fullName evidence="3">ADP-ribosyl cyclase/cyclic ADP-ribose hydrolase</fullName>
        <ecNumber evidence="3">3.2.2.6</ecNumber>
    </recommendedName>
</protein>
<dbReference type="FunFam" id="1.10.150.50:FF:000043">
    <property type="entry name" value="Sterile alpha and TIR motif-containing 1"/>
    <property type="match status" value="1"/>
</dbReference>
<dbReference type="OMA" id="KSCEVQT"/>
<dbReference type="Pfam" id="PF07647">
    <property type="entry name" value="SAM_2"/>
    <property type="match status" value="1"/>
</dbReference>
<dbReference type="AlphaFoldDB" id="T1G274"/>
<dbReference type="InterPro" id="IPR001660">
    <property type="entry name" value="SAM"/>
</dbReference>
<dbReference type="Gene3D" id="1.25.10.10">
    <property type="entry name" value="Leucine-rich Repeat Variant"/>
    <property type="match status" value="1"/>
</dbReference>
<evidence type="ECO:0000256" key="5">
    <source>
        <dbReference type="ARBA" id="ARBA00022588"/>
    </source>
</evidence>
<dbReference type="Gene3D" id="3.40.50.10140">
    <property type="entry name" value="Toll/interleukin-1 receptor homology (TIR) domain"/>
    <property type="match status" value="1"/>
</dbReference>
<keyword evidence="15" id="KW-1185">Reference proteome</keyword>
<evidence type="ECO:0000313" key="13">
    <source>
        <dbReference type="EMBL" id="ESO08038.1"/>
    </source>
</evidence>
<dbReference type="SUPFAM" id="SSF52200">
    <property type="entry name" value="Toll/Interleukin receptor TIR domain"/>
    <property type="match status" value="1"/>
</dbReference>
<dbReference type="CTD" id="20215172"/>
<dbReference type="Gene3D" id="1.10.150.50">
    <property type="entry name" value="Transcription Factor, Ets-1"/>
    <property type="match status" value="2"/>
</dbReference>
<dbReference type="InterPro" id="IPR016024">
    <property type="entry name" value="ARM-type_fold"/>
</dbReference>
<evidence type="ECO:0000256" key="8">
    <source>
        <dbReference type="ARBA" id="ARBA00022859"/>
    </source>
</evidence>
<dbReference type="InterPro" id="IPR039184">
    <property type="entry name" value="SARM1"/>
</dbReference>
<dbReference type="GeneID" id="20215172"/>
<dbReference type="Proteomes" id="UP000015101">
    <property type="component" value="Unassembled WGS sequence"/>
</dbReference>
<dbReference type="InParanoid" id="T1G274"/>
<keyword evidence="8" id="KW-0391">Immunity</keyword>
<dbReference type="SUPFAM" id="SSF48371">
    <property type="entry name" value="ARM repeat"/>
    <property type="match status" value="1"/>
</dbReference>
<evidence type="ECO:0000256" key="4">
    <source>
        <dbReference type="ARBA" id="ARBA00022490"/>
    </source>
</evidence>
<dbReference type="eggNOG" id="KOG3678">
    <property type="taxonomic scope" value="Eukaryota"/>
</dbReference>
<evidence type="ECO:0000256" key="2">
    <source>
        <dbReference type="ARBA" id="ARBA00008291"/>
    </source>
</evidence>
<proteinExistence type="inferred from homology"/>
<dbReference type="SUPFAM" id="SSF47769">
    <property type="entry name" value="SAM/Pointed domain"/>
    <property type="match status" value="2"/>
</dbReference>
<keyword evidence="7" id="KW-0378">Hydrolase</keyword>
<dbReference type="PANTHER" id="PTHR22998:SF1">
    <property type="entry name" value="NAD(+) HYDROLASE SARM1"/>
    <property type="match status" value="1"/>
</dbReference>
<dbReference type="KEGG" id="hro:HELRODRAFT_75616"/>
<comment type="similarity">
    <text evidence="2">Belongs to the SARM1 family.</text>
</comment>
<feature type="domain" description="TIR" evidence="11">
    <location>
        <begin position="559"/>
        <end position="700"/>
    </location>
</feature>
<dbReference type="InterPro" id="IPR013761">
    <property type="entry name" value="SAM/pointed_sf"/>
</dbReference>
<reference evidence="13 15" key="2">
    <citation type="journal article" date="2013" name="Nature">
        <title>Insights into bilaterian evolution from three spiralian genomes.</title>
        <authorList>
            <person name="Simakov O."/>
            <person name="Marletaz F."/>
            <person name="Cho S.J."/>
            <person name="Edsinger-Gonzales E."/>
            <person name="Havlak P."/>
            <person name="Hellsten U."/>
            <person name="Kuo D.H."/>
            <person name="Larsson T."/>
            <person name="Lv J."/>
            <person name="Arendt D."/>
            <person name="Savage R."/>
            <person name="Osoegawa K."/>
            <person name="de Jong P."/>
            <person name="Grimwood J."/>
            <person name="Chapman J.A."/>
            <person name="Shapiro H."/>
            <person name="Aerts A."/>
            <person name="Otillar R.P."/>
            <person name="Terry A.Y."/>
            <person name="Boore J.L."/>
            <person name="Grigoriev I.V."/>
            <person name="Lindberg D.R."/>
            <person name="Seaver E.C."/>
            <person name="Weisblat D.A."/>
            <person name="Putnam N.H."/>
            <person name="Rokhsar D.S."/>
        </authorList>
    </citation>
    <scope>NUCLEOTIDE SEQUENCE</scope>
</reference>
<evidence type="ECO:0000256" key="1">
    <source>
        <dbReference type="ARBA" id="ARBA00004496"/>
    </source>
</evidence>
<keyword evidence="5" id="KW-0399">Innate immunity</keyword>
<dbReference type="PROSITE" id="PS50104">
    <property type="entry name" value="TIR"/>
    <property type="match status" value="1"/>
</dbReference>
<evidence type="ECO:0000259" key="11">
    <source>
        <dbReference type="PROSITE" id="PS50104"/>
    </source>
</evidence>
<dbReference type="EnsemblMetazoa" id="HelroT75616">
    <property type="protein sequence ID" value="HelroP75616"/>
    <property type="gene ID" value="HelroG75616"/>
</dbReference>
<dbReference type="SMART" id="SM00454">
    <property type="entry name" value="SAM"/>
    <property type="match status" value="2"/>
</dbReference>
<evidence type="ECO:0000256" key="3">
    <source>
        <dbReference type="ARBA" id="ARBA00011982"/>
    </source>
</evidence>
<dbReference type="InterPro" id="IPR000157">
    <property type="entry name" value="TIR_dom"/>
</dbReference>
<dbReference type="GO" id="GO:0030425">
    <property type="term" value="C:dendrite"/>
    <property type="evidence" value="ECO:0000318"/>
    <property type="project" value="GO_Central"/>
</dbReference>
<evidence type="ECO:0000313" key="15">
    <source>
        <dbReference type="Proteomes" id="UP000015101"/>
    </source>
</evidence>
<dbReference type="HOGENOM" id="CLU_003286_2_0_1"/>
<organism evidence="14 15">
    <name type="scientific">Helobdella robusta</name>
    <name type="common">Californian leech</name>
    <dbReference type="NCBI Taxonomy" id="6412"/>
    <lineage>
        <taxon>Eukaryota</taxon>
        <taxon>Metazoa</taxon>
        <taxon>Spiralia</taxon>
        <taxon>Lophotrochozoa</taxon>
        <taxon>Annelida</taxon>
        <taxon>Clitellata</taxon>
        <taxon>Hirudinea</taxon>
        <taxon>Rhynchobdellida</taxon>
        <taxon>Glossiphoniidae</taxon>
        <taxon>Helobdella</taxon>
    </lineage>
</organism>
<sequence>MHSKSNWHSFPSAGERATLPSKHRRHFLSLKNYKFNENEEIAKKAKRDLLKTNLEKAEPLLEKSIKQLATSKSKKEKLKILSDMLASIDRAWSLPSIGRDLAYKLCDVLRNCNGIDLLLTFLSPEKQEAQAGYDTSVLAQSMTVPNRKYVANYKNGLDIIISVADRYRDDPDVTRAVLGILECLFKHTEETCTKLINCGGLDAVLYACRYFDVSVLRPCAVALANLALYGDDSCQQSMITKNAPEWLFPLAFSEDDGVKYYAFLAIAALGANKSLEVAVAKSGTLHLVEPFVRIRDPVEFGTSDRAHMHGHAVDWLARLVPLLRSKRVEVQSLVTFHFAMEAAIRNRQGRLEIFKELNIIDTMKELSKSNIKLPAKFSNKFLEIIGEQPVMVLSPQIMLWNTDDICVWLTEVTITFLLFFHYYLIQRFKQDKIDIDLFLQLNDEDLKNDYGIERAIERKKFLRGLTKLKQTASYDSSEIVISAIDDFLKSLGPEYRQYVYQMSRSGVESSILRSLTEENLLKDCGVTNGVHRLRILEAAKSLNLNSCSNNNGNYRLIEKSLDVFISYRRSNGSQLASLLKVHLQLRGFSVFLDIEKLPAGKFDDSLITSIHSSRNFILVLTPNALDRCIGDVDCKDWIHREIVAAMNGGCNIIPVIDNFVFPSAESLPEDIKNISYFNGIRWIHDYQDACVDKLEQFING</sequence>
<dbReference type="GO" id="GO:0048678">
    <property type="term" value="P:response to axon injury"/>
    <property type="evidence" value="ECO:0007669"/>
    <property type="project" value="InterPro"/>
</dbReference>
<dbReference type="PROSITE" id="PS50105">
    <property type="entry name" value="SAM_DOMAIN"/>
    <property type="match status" value="2"/>
</dbReference>
<reference evidence="15" key="1">
    <citation type="submission" date="2012-12" db="EMBL/GenBank/DDBJ databases">
        <authorList>
            <person name="Hellsten U."/>
            <person name="Grimwood J."/>
            <person name="Chapman J.A."/>
            <person name="Shapiro H."/>
            <person name="Aerts A."/>
            <person name="Otillar R.P."/>
            <person name="Terry A.Y."/>
            <person name="Boore J.L."/>
            <person name="Simakov O."/>
            <person name="Marletaz F."/>
            <person name="Cho S.-J."/>
            <person name="Edsinger-Gonzales E."/>
            <person name="Havlak P."/>
            <person name="Kuo D.-H."/>
            <person name="Larsson T."/>
            <person name="Lv J."/>
            <person name="Arendt D."/>
            <person name="Savage R."/>
            <person name="Osoegawa K."/>
            <person name="de Jong P."/>
            <person name="Lindberg D.R."/>
            <person name="Seaver E.C."/>
            <person name="Weisblat D.A."/>
            <person name="Putnam N.H."/>
            <person name="Grigoriev I.V."/>
            <person name="Rokhsar D.S."/>
        </authorList>
    </citation>
    <scope>NUCLEOTIDE SEQUENCE</scope>
</reference>
<dbReference type="GO" id="GO:0061809">
    <property type="term" value="F:NAD+ nucleosidase activity, cyclic ADP-ribose generating"/>
    <property type="evidence" value="ECO:0007669"/>
    <property type="project" value="UniProtKB-EC"/>
</dbReference>
<keyword evidence="9" id="KW-0520">NAD</keyword>
<dbReference type="InterPro" id="IPR035897">
    <property type="entry name" value="Toll_tir_struct_dom_sf"/>
</dbReference>
<dbReference type="InterPro" id="IPR011989">
    <property type="entry name" value="ARM-like"/>
</dbReference>
<dbReference type="GO" id="GO:0045087">
    <property type="term" value="P:innate immune response"/>
    <property type="evidence" value="ECO:0007669"/>
    <property type="project" value="UniProtKB-KW"/>
</dbReference>